<name>A0A511RMK3_9DEIN</name>
<gene>
    <name evidence="1" type="ORF">ODE01S_23080</name>
</gene>
<dbReference type="EMBL" id="BJXN01000025">
    <property type="protein sequence ID" value="GEM90874.1"/>
    <property type="molecule type" value="Genomic_DNA"/>
</dbReference>
<reference evidence="1 2" key="1">
    <citation type="submission" date="2019-07" db="EMBL/GenBank/DDBJ databases">
        <title>Whole genome shotgun sequence of Oceanithermus desulfurans NBRC 100063.</title>
        <authorList>
            <person name="Hosoyama A."/>
            <person name="Uohara A."/>
            <person name="Ohji S."/>
            <person name="Ichikawa N."/>
        </authorList>
    </citation>
    <scope>NUCLEOTIDE SEQUENCE [LARGE SCALE GENOMIC DNA]</scope>
    <source>
        <strain evidence="1 2">NBRC 100063</strain>
    </source>
</reference>
<protein>
    <recommendedName>
        <fullName evidence="3">DUF3208 domain-containing protein</fullName>
    </recommendedName>
</protein>
<dbReference type="Gene3D" id="3.30.70.2290">
    <property type="entry name" value="Protein of unknown function (DUF3208)"/>
    <property type="match status" value="1"/>
</dbReference>
<evidence type="ECO:0000313" key="1">
    <source>
        <dbReference type="EMBL" id="GEM90874.1"/>
    </source>
</evidence>
<proteinExistence type="predicted"/>
<comment type="caution">
    <text evidence="1">The sequence shown here is derived from an EMBL/GenBank/DDBJ whole genome shotgun (WGS) entry which is preliminary data.</text>
</comment>
<dbReference type="Proteomes" id="UP000321827">
    <property type="component" value="Unassembled WGS sequence"/>
</dbReference>
<accession>A0A511RMK3</accession>
<organism evidence="1 2">
    <name type="scientific">Oceanithermus desulfurans NBRC 100063</name>
    <dbReference type="NCBI Taxonomy" id="1227550"/>
    <lineage>
        <taxon>Bacteria</taxon>
        <taxon>Thermotogati</taxon>
        <taxon>Deinococcota</taxon>
        <taxon>Deinococci</taxon>
        <taxon>Thermales</taxon>
        <taxon>Thermaceae</taxon>
        <taxon>Oceanithermus</taxon>
    </lineage>
</organism>
<dbReference type="AlphaFoldDB" id="A0A511RMK3"/>
<dbReference type="Pfam" id="PF11482">
    <property type="entry name" value="DUF3208"/>
    <property type="match status" value="1"/>
</dbReference>
<dbReference type="RefSeq" id="WP_147149013.1">
    <property type="nucleotide sequence ID" value="NZ_BJXN01000025.1"/>
</dbReference>
<sequence>MSEQAVRLLQGYLWVPQEQAWDPQLELPATLDLGEAEAVLLLDPIRPPFAFFDDGTPTASQRFYQLTALVLTDRDPNGLHPWVAALQERLAPVLEATPAGVGWLLFEDLRAL</sequence>
<evidence type="ECO:0000313" key="2">
    <source>
        <dbReference type="Proteomes" id="UP000321827"/>
    </source>
</evidence>
<dbReference type="InterPro" id="IPR021576">
    <property type="entry name" value="DUF3208"/>
</dbReference>
<dbReference type="OrthoDB" id="32761at2"/>
<evidence type="ECO:0008006" key="3">
    <source>
        <dbReference type="Google" id="ProtNLM"/>
    </source>
</evidence>